<protein>
    <submittedName>
        <fullName evidence="1">Uncharacterized protein</fullName>
    </submittedName>
</protein>
<organism evidence="1 2">
    <name type="scientific">Streptomyces hygroscopicus</name>
    <dbReference type="NCBI Taxonomy" id="1912"/>
    <lineage>
        <taxon>Bacteria</taxon>
        <taxon>Bacillati</taxon>
        <taxon>Actinomycetota</taxon>
        <taxon>Actinomycetes</taxon>
        <taxon>Kitasatosporales</taxon>
        <taxon>Streptomycetaceae</taxon>
        <taxon>Streptomyces</taxon>
        <taxon>Streptomyces violaceusniger group</taxon>
    </lineage>
</organism>
<proteinExistence type="predicted"/>
<dbReference type="EMBL" id="BNEK01000003">
    <property type="protein sequence ID" value="GHJ28590.1"/>
    <property type="molecule type" value="Genomic_DNA"/>
</dbReference>
<name>A0ABQ3TYY5_STRHY</name>
<comment type="caution">
    <text evidence="1">The sequence shown here is derived from an EMBL/GenBank/DDBJ whole genome shotgun (WGS) entry which is preliminary data.</text>
</comment>
<keyword evidence="2" id="KW-1185">Reference proteome</keyword>
<reference evidence="1" key="1">
    <citation type="submission" date="2024-05" db="EMBL/GenBank/DDBJ databases">
        <title>Whole genome shotgun sequence of Streptomyces hygroscopicus NBRC 113678.</title>
        <authorList>
            <person name="Komaki H."/>
            <person name="Tamura T."/>
        </authorList>
    </citation>
    <scope>NUCLEOTIDE SEQUENCE</scope>
    <source>
        <strain evidence="1">N11-34</strain>
    </source>
</reference>
<dbReference type="RefSeq" id="WP_236257156.1">
    <property type="nucleotide sequence ID" value="NZ_BNEK01000003.1"/>
</dbReference>
<evidence type="ECO:0000313" key="1">
    <source>
        <dbReference type="EMBL" id="GHJ28590.1"/>
    </source>
</evidence>
<evidence type="ECO:0000313" key="2">
    <source>
        <dbReference type="Proteomes" id="UP001054854"/>
    </source>
</evidence>
<dbReference type="Proteomes" id="UP001054854">
    <property type="component" value="Unassembled WGS sequence"/>
</dbReference>
<accession>A0ABQ3TYY5</accession>
<gene>
    <name evidence="1" type="ORF">TPA0910_30230</name>
</gene>
<sequence length="67" mass="7221">MQFITTPGGDEVAIMDAREALIMEGALSLYVMKNPASNVAIDALRDFSRLNEAREARMDDAAESACG</sequence>